<evidence type="ECO:0000256" key="5">
    <source>
        <dbReference type="ARBA" id="ARBA00022989"/>
    </source>
</evidence>
<feature type="transmembrane region" description="Helical" evidence="7">
    <location>
        <begin position="69"/>
        <end position="91"/>
    </location>
</feature>
<evidence type="ECO:0000256" key="4">
    <source>
        <dbReference type="ARBA" id="ARBA00022692"/>
    </source>
</evidence>
<feature type="domain" description="YetF-like N-terminal transmembrane" evidence="9">
    <location>
        <begin position="22"/>
        <end position="87"/>
    </location>
</feature>
<name>A0ABU5I3N5_9HYPH</name>
<sequence length="176" mass="18812">MDWSEMFFQSWSGIARTLIVGTIAYIFLVVSLRVSGKRTLAKLNAFDLIVTVALGSTLATILLSESVALAEGVTALALLIALQYAVTALSVRSERFAGVVRSEPSLLLRDGKPLHEAMRKARVTKAELDTVVRTEGQRGLEDIAAVILESDGSFSVIDGEQKKTAPHADARTGGPA</sequence>
<comment type="caution">
    <text evidence="10">The sequence shown here is derived from an EMBL/GenBank/DDBJ whole genome shotgun (WGS) entry which is preliminary data.</text>
</comment>
<proteinExistence type="inferred from homology"/>
<feature type="transmembrane region" description="Helical" evidence="7">
    <location>
        <begin position="13"/>
        <end position="32"/>
    </location>
</feature>
<dbReference type="Pfam" id="PF04239">
    <property type="entry name" value="DUF421"/>
    <property type="match status" value="1"/>
</dbReference>
<organism evidence="10 11">
    <name type="scientific">Fulvimarina uroteuthidis</name>
    <dbReference type="NCBI Taxonomy" id="3098149"/>
    <lineage>
        <taxon>Bacteria</taxon>
        <taxon>Pseudomonadati</taxon>
        <taxon>Pseudomonadota</taxon>
        <taxon>Alphaproteobacteria</taxon>
        <taxon>Hyphomicrobiales</taxon>
        <taxon>Aurantimonadaceae</taxon>
        <taxon>Fulvimarina</taxon>
    </lineage>
</organism>
<comment type="subcellular location">
    <subcellularLocation>
        <location evidence="1">Cell membrane</location>
        <topology evidence="1">Multi-pass membrane protein</topology>
    </subcellularLocation>
</comment>
<dbReference type="PANTHER" id="PTHR34582:SF6">
    <property type="entry name" value="UPF0702 TRANSMEMBRANE PROTEIN YCAP"/>
    <property type="match status" value="1"/>
</dbReference>
<evidence type="ECO:0000313" key="11">
    <source>
        <dbReference type="Proteomes" id="UP001294412"/>
    </source>
</evidence>
<dbReference type="Pfam" id="PF20730">
    <property type="entry name" value="YetF_N"/>
    <property type="match status" value="1"/>
</dbReference>
<gene>
    <name evidence="10" type="ORF">U0C82_11215</name>
</gene>
<evidence type="ECO:0000313" key="10">
    <source>
        <dbReference type="EMBL" id="MDY8109707.1"/>
    </source>
</evidence>
<dbReference type="EMBL" id="JAXLPB010000003">
    <property type="protein sequence ID" value="MDY8109707.1"/>
    <property type="molecule type" value="Genomic_DNA"/>
</dbReference>
<keyword evidence="6 7" id="KW-0472">Membrane</keyword>
<accession>A0ABU5I3N5</accession>
<protein>
    <submittedName>
        <fullName evidence="10">DUF421 domain-containing protein</fullName>
    </submittedName>
</protein>
<dbReference type="RefSeq" id="WP_322187189.1">
    <property type="nucleotide sequence ID" value="NZ_JAXLPB010000003.1"/>
</dbReference>
<evidence type="ECO:0000256" key="2">
    <source>
        <dbReference type="ARBA" id="ARBA00006448"/>
    </source>
</evidence>
<dbReference type="Gene3D" id="3.30.240.20">
    <property type="entry name" value="bsu07140 like domains"/>
    <property type="match status" value="1"/>
</dbReference>
<feature type="domain" description="YetF C-terminal" evidence="8">
    <location>
        <begin position="92"/>
        <end position="162"/>
    </location>
</feature>
<evidence type="ECO:0000259" key="8">
    <source>
        <dbReference type="Pfam" id="PF04239"/>
    </source>
</evidence>
<dbReference type="InterPro" id="IPR007353">
    <property type="entry name" value="DUF421"/>
</dbReference>
<evidence type="ECO:0000256" key="7">
    <source>
        <dbReference type="SAM" id="Phobius"/>
    </source>
</evidence>
<evidence type="ECO:0000256" key="1">
    <source>
        <dbReference type="ARBA" id="ARBA00004651"/>
    </source>
</evidence>
<feature type="transmembrane region" description="Helical" evidence="7">
    <location>
        <begin position="44"/>
        <end position="63"/>
    </location>
</feature>
<reference evidence="10 11" key="1">
    <citation type="submission" date="2023-12" db="EMBL/GenBank/DDBJ databases">
        <title>Description of Novel Strain Fulvimarina sp. 2208YS6-2-32 isolated from Uroteuthis (Photololigo) edulis.</title>
        <authorList>
            <person name="Park J.-S."/>
        </authorList>
    </citation>
    <scope>NUCLEOTIDE SEQUENCE [LARGE SCALE GENOMIC DNA]</scope>
    <source>
        <strain evidence="10 11">2208YS6-2-32</strain>
    </source>
</reference>
<comment type="similarity">
    <text evidence="2">Belongs to the UPF0702 family.</text>
</comment>
<keyword evidence="5 7" id="KW-1133">Transmembrane helix</keyword>
<keyword evidence="4 7" id="KW-0812">Transmembrane</keyword>
<dbReference type="PANTHER" id="PTHR34582">
    <property type="entry name" value="UPF0702 TRANSMEMBRANE PROTEIN YCAP"/>
    <property type="match status" value="1"/>
</dbReference>
<keyword evidence="11" id="KW-1185">Reference proteome</keyword>
<dbReference type="InterPro" id="IPR023090">
    <property type="entry name" value="UPF0702_alpha/beta_dom_sf"/>
</dbReference>
<evidence type="ECO:0000256" key="3">
    <source>
        <dbReference type="ARBA" id="ARBA00022475"/>
    </source>
</evidence>
<evidence type="ECO:0000259" key="9">
    <source>
        <dbReference type="Pfam" id="PF20730"/>
    </source>
</evidence>
<dbReference type="Proteomes" id="UP001294412">
    <property type="component" value="Unassembled WGS sequence"/>
</dbReference>
<keyword evidence="3" id="KW-1003">Cell membrane</keyword>
<evidence type="ECO:0000256" key="6">
    <source>
        <dbReference type="ARBA" id="ARBA00023136"/>
    </source>
</evidence>
<dbReference type="InterPro" id="IPR048454">
    <property type="entry name" value="YetF_N"/>
</dbReference>